<keyword evidence="1" id="KW-0489">Methyltransferase</keyword>
<dbReference type="PANTHER" id="PTHR43042">
    <property type="entry name" value="SAM-DEPENDENT METHYLTRANSFERASE"/>
    <property type="match status" value="1"/>
</dbReference>
<dbReference type="AlphaFoldDB" id="A0A7S2KB02"/>
<reference evidence="5" key="1">
    <citation type="submission" date="2021-01" db="EMBL/GenBank/DDBJ databases">
        <authorList>
            <person name="Corre E."/>
            <person name="Pelletier E."/>
            <person name="Niang G."/>
            <person name="Scheremetjew M."/>
            <person name="Finn R."/>
            <person name="Kale V."/>
            <person name="Holt S."/>
            <person name="Cochrane G."/>
            <person name="Meng A."/>
            <person name="Brown T."/>
            <person name="Cohen L."/>
        </authorList>
    </citation>
    <scope>NUCLEOTIDE SEQUENCE</scope>
    <source>
        <strain evidence="5">B650</strain>
    </source>
</reference>
<evidence type="ECO:0000313" key="5">
    <source>
        <dbReference type="EMBL" id="CAD9570078.1"/>
    </source>
</evidence>
<keyword evidence="2" id="KW-0808">Transferase</keyword>
<protein>
    <recommendedName>
        <fullName evidence="4">S-adenosylmethionine-dependent methyltransferase domain-containing protein</fullName>
    </recommendedName>
</protein>
<evidence type="ECO:0000256" key="3">
    <source>
        <dbReference type="ARBA" id="ARBA00022691"/>
    </source>
</evidence>
<proteinExistence type="predicted"/>
<dbReference type="Pfam" id="PF10672">
    <property type="entry name" value="Methyltrans_SAM"/>
    <property type="match status" value="1"/>
</dbReference>
<evidence type="ECO:0000256" key="1">
    <source>
        <dbReference type="ARBA" id="ARBA00022603"/>
    </source>
</evidence>
<dbReference type="SUPFAM" id="SSF53335">
    <property type="entry name" value="S-adenosyl-L-methionine-dependent methyltransferases"/>
    <property type="match status" value="1"/>
</dbReference>
<organism evidence="5">
    <name type="scientific">Leptocylindrus danicus</name>
    <dbReference type="NCBI Taxonomy" id="163516"/>
    <lineage>
        <taxon>Eukaryota</taxon>
        <taxon>Sar</taxon>
        <taxon>Stramenopiles</taxon>
        <taxon>Ochrophyta</taxon>
        <taxon>Bacillariophyta</taxon>
        <taxon>Coscinodiscophyceae</taxon>
        <taxon>Chaetocerotophycidae</taxon>
        <taxon>Leptocylindrales</taxon>
        <taxon>Leptocylindraceae</taxon>
        <taxon>Leptocylindrus</taxon>
    </lineage>
</organism>
<name>A0A7S2KB02_9STRA</name>
<dbReference type="InterPro" id="IPR029063">
    <property type="entry name" value="SAM-dependent_MTases_sf"/>
</dbReference>
<dbReference type="GO" id="GO:0032259">
    <property type="term" value="P:methylation"/>
    <property type="evidence" value="ECO:0007669"/>
    <property type="project" value="UniProtKB-KW"/>
</dbReference>
<evidence type="ECO:0000259" key="4">
    <source>
        <dbReference type="Pfam" id="PF10672"/>
    </source>
</evidence>
<keyword evidence="3" id="KW-0949">S-adenosyl-L-methionine</keyword>
<sequence length="231" mass="25696">MSGPLPKPDLYTGSPAPESLTVFENGVKYHVNLGDQFSTGLFLDQRIQRAWLKNNCDENTRVLNCFAHCGGFSIAAAVAGASTVSLDLDKKWLDRIEGQMVENGIDFDDRHDIIFGDCFDWLSRLSKRGEKFDIVILDPPSTSVGKKKKRWSVKKDMDELVQLACPLVKKGGFLWTSTNCASLSVDKFAQLCLKGFTDSSRVGVLDRVAPMPHDFPSIGPQNVKNLVWRVD</sequence>
<dbReference type="PANTHER" id="PTHR43042:SF3">
    <property type="entry name" value="RIBOSOMAL RNA LARGE SUBUNIT METHYLTRANSFERASE YWBD-RELATED"/>
    <property type="match status" value="1"/>
</dbReference>
<dbReference type="EMBL" id="HBGY01011178">
    <property type="protein sequence ID" value="CAD9570078.1"/>
    <property type="molecule type" value="Transcribed_RNA"/>
</dbReference>
<accession>A0A7S2KB02</accession>
<evidence type="ECO:0000256" key="2">
    <source>
        <dbReference type="ARBA" id="ARBA00022679"/>
    </source>
</evidence>
<dbReference type="Gene3D" id="3.40.50.150">
    <property type="entry name" value="Vaccinia Virus protein VP39"/>
    <property type="match status" value="1"/>
</dbReference>
<gene>
    <name evidence="5" type="ORF">LDAN0321_LOCUS7090</name>
</gene>
<feature type="domain" description="S-adenosylmethionine-dependent methyltransferase" evidence="4">
    <location>
        <begin position="18"/>
        <end position="221"/>
    </location>
</feature>
<dbReference type="GO" id="GO:0008168">
    <property type="term" value="F:methyltransferase activity"/>
    <property type="evidence" value="ECO:0007669"/>
    <property type="project" value="UniProtKB-KW"/>
</dbReference>
<dbReference type="CDD" id="cd02440">
    <property type="entry name" value="AdoMet_MTases"/>
    <property type="match status" value="1"/>
</dbReference>
<dbReference type="InterPro" id="IPR019614">
    <property type="entry name" value="SAM-dep_methyl-trfase"/>
</dbReference>